<comment type="caution">
    <text evidence="1">The sequence shown here is derived from an EMBL/GenBank/DDBJ whole genome shotgun (WGS) entry which is preliminary data.</text>
</comment>
<name>A0A4Y2RSZ9_ARAVE</name>
<keyword evidence="2" id="KW-1185">Reference proteome</keyword>
<dbReference type="EMBL" id="BGPR01018367">
    <property type="protein sequence ID" value="GBN78982.1"/>
    <property type="molecule type" value="Genomic_DNA"/>
</dbReference>
<gene>
    <name evidence="1" type="ORF">AVEN_2871_1</name>
</gene>
<protein>
    <submittedName>
        <fullName evidence="1">Uncharacterized protein</fullName>
    </submittedName>
</protein>
<dbReference type="AlphaFoldDB" id="A0A4Y2RSZ9"/>
<sequence length="119" mass="13640">MPCAKDLSILLIIAKEQAFKQICDNRTRLPHCPTTPEKALRQAPKLNVHWSEKVNYFTKTPEKVPEALEKITNLFLGILRGWGGQHPVKMSACRTTQKKMANKLNSEENRNTLEKLEEI</sequence>
<accession>A0A4Y2RSZ9</accession>
<proteinExistence type="predicted"/>
<evidence type="ECO:0000313" key="2">
    <source>
        <dbReference type="Proteomes" id="UP000499080"/>
    </source>
</evidence>
<dbReference type="Proteomes" id="UP000499080">
    <property type="component" value="Unassembled WGS sequence"/>
</dbReference>
<evidence type="ECO:0000313" key="1">
    <source>
        <dbReference type="EMBL" id="GBN78982.1"/>
    </source>
</evidence>
<reference evidence="1 2" key="1">
    <citation type="journal article" date="2019" name="Sci. Rep.">
        <title>Orb-weaving spider Araneus ventricosus genome elucidates the spidroin gene catalogue.</title>
        <authorList>
            <person name="Kono N."/>
            <person name="Nakamura H."/>
            <person name="Ohtoshi R."/>
            <person name="Moran D.A.P."/>
            <person name="Shinohara A."/>
            <person name="Yoshida Y."/>
            <person name="Fujiwara M."/>
            <person name="Mori M."/>
            <person name="Tomita M."/>
            <person name="Arakawa K."/>
        </authorList>
    </citation>
    <scope>NUCLEOTIDE SEQUENCE [LARGE SCALE GENOMIC DNA]</scope>
</reference>
<organism evidence="1 2">
    <name type="scientific">Araneus ventricosus</name>
    <name type="common">Orbweaver spider</name>
    <name type="synonym">Epeira ventricosa</name>
    <dbReference type="NCBI Taxonomy" id="182803"/>
    <lineage>
        <taxon>Eukaryota</taxon>
        <taxon>Metazoa</taxon>
        <taxon>Ecdysozoa</taxon>
        <taxon>Arthropoda</taxon>
        <taxon>Chelicerata</taxon>
        <taxon>Arachnida</taxon>
        <taxon>Araneae</taxon>
        <taxon>Araneomorphae</taxon>
        <taxon>Entelegynae</taxon>
        <taxon>Araneoidea</taxon>
        <taxon>Araneidae</taxon>
        <taxon>Araneus</taxon>
    </lineage>
</organism>